<proteinExistence type="predicted"/>
<accession>A0A1B6FQU2</accession>
<dbReference type="AlphaFoldDB" id="A0A1B6FQU2"/>
<sequence length="99" mass="11008">MVYCQLNELNTTGPPEMDVVHCSPDMADGSLISSSSNDLSQFLGFSTPEMNRHNFSTRMCSSPDSDVYRDSVGLCKQVSNKESPKEIFLVKRIQIEQTG</sequence>
<name>A0A1B6FQU2_9HEMI</name>
<gene>
    <name evidence="1" type="ORF">g.45850</name>
</gene>
<dbReference type="EMBL" id="GECZ01017193">
    <property type="protein sequence ID" value="JAS52576.1"/>
    <property type="molecule type" value="Transcribed_RNA"/>
</dbReference>
<evidence type="ECO:0000313" key="1">
    <source>
        <dbReference type="EMBL" id="JAS52576.1"/>
    </source>
</evidence>
<organism evidence="1">
    <name type="scientific">Cuerna arida</name>
    <dbReference type="NCBI Taxonomy" id="1464854"/>
    <lineage>
        <taxon>Eukaryota</taxon>
        <taxon>Metazoa</taxon>
        <taxon>Ecdysozoa</taxon>
        <taxon>Arthropoda</taxon>
        <taxon>Hexapoda</taxon>
        <taxon>Insecta</taxon>
        <taxon>Pterygota</taxon>
        <taxon>Neoptera</taxon>
        <taxon>Paraneoptera</taxon>
        <taxon>Hemiptera</taxon>
        <taxon>Auchenorrhyncha</taxon>
        <taxon>Membracoidea</taxon>
        <taxon>Cicadellidae</taxon>
        <taxon>Cicadellinae</taxon>
        <taxon>Proconiini</taxon>
        <taxon>Cuerna</taxon>
    </lineage>
</organism>
<protein>
    <submittedName>
        <fullName evidence="1">Uncharacterized protein</fullName>
    </submittedName>
</protein>
<reference evidence="1" key="1">
    <citation type="submission" date="2015-11" db="EMBL/GenBank/DDBJ databases">
        <title>De novo transcriptome assembly of four potential Pierce s Disease insect vectors from Arizona vineyards.</title>
        <authorList>
            <person name="Tassone E.E."/>
        </authorList>
    </citation>
    <scope>NUCLEOTIDE SEQUENCE</scope>
</reference>